<feature type="signal peptide" evidence="1">
    <location>
        <begin position="1"/>
        <end position="25"/>
    </location>
</feature>
<dbReference type="Gene3D" id="3.40.190.10">
    <property type="entry name" value="Periplasmic binding protein-like II"/>
    <property type="match status" value="2"/>
</dbReference>
<evidence type="ECO:0000259" key="2">
    <source>
        <dbReference type="Pfam" id="PF09084"/>
    </source>
</evidence>
<accession>A0ABT2R1W8</accession>
<keyword evidence="1" id="KW-0732">Signal</keyword>
<feature type="domain" description="SsuA/THI5-like" evidence="2">
    <location>
        <begin position="129"/>
        <end position="267"/>
    </location>
</feature>
<dbReference type="PANTHER" id="PTHR30024:SF45">
    <property type="entry name" value="ABC TRANSPORTER SUBSTRATE-BINDING PROTEIN"/>
    <property type="match status" value="1"/>
</dbReference>
<dbReference type="SUPFAM" id="SSF53850">
    <property type="entry name" value="Periplasmic binding protein-like II"/>
    <property type="match status" value="1"/>
</dbReference>
<dbReference type="SUPFAM" id="SSF160387">
    <property type="entry name" value="NosL/MerB-like"/>
    <property type="match status" value="1"/>
</dbReference>
<evidence type="ECO:0000313" key="3">
    <source>
        <dbReference type="EMBL" id="MCU5783729.1"/>
    </source>
</evidence>
<dbReference type="EMBL" id="ARXS01000019">
    <property type="protein sequence ID" value="MCU5783729.1"/>
    <property type="molecule type" value="Genomic_DNA"/>
</dbReference>
<sequence length="460" mass="50242">MNHKRYGVAACLSIFIGLASTPVLAESIRIGIGHQSMVTNTVSGGVVLEKLDLIEKYLPRTGKYQDADYDIVFKDYDSGPPITNQMLAGKLDFGVMGDYPLIVNGAKFQEGGRAETRFIAITGYNKEGTGNGIVVPVDSPAQSLSDLAGKAISTPVGSAAWGMTLKALRDEGLIDEVTIVNQSPPVGAANIAAGKIDAHADFCPWSEIMEFRGTGRKIYDGRQAGIPTFHGIVVRESYARNYPEVVQAVLEATLEAQQWIRDDPVRAAEQVSKWTGVEKEVLYLYFSDGGITTMDASVKPDWVAAMKYDHELLQNEKQVPDLNFDAWVDDSYLRSAYAAAGLDYDEAIATMVTPIPDNPALQPAEIWYADNGIKGYPSIDAMLVAERRADETGADINATYVYDKNSGLKLFGKSAFYARNGEQLAAFMRRPEAEAFATDGRVFSYRQILQSPNDNALAER</sequence>
<proteinExistence type="predicted"/>
<protein>
    <submittedName>
        <fullName evidence="3">ABC transporter sulfonate/nitrate transport system substrate-binding protein</fullName>
    </submittedName>
</protein>
<dbReference type="PANTHER" id="PTHR30024">
    <property type="entry name" value="ALIPHATIC SULFONATES-BINDING PROTEIN-RELATED"/>
    <property type="match status" value="1"/>
</dbReference>
<dbReference type="Proteomes" id="UP001064106">
    <property type="component" value="Unassembled WGS sequence"/>
</dbReference>
<dbReference type="RefSeq" id="WP_262461392.1">
    <property type="nucleotide sequence ID" value="NZ_ARXS01000019.1"/>
</dbReference>
<comment type="caution">
    <text evidence="3">The sequence shown here is derived from an EMBL/GenBank/DDBJ whole genome shotgun (WGS) entry which is preliminary data.</text>
</comment>
<dbReference type="Pfam" id="PF09084">
    <property type="entry name" value="NMT1"/>
    <property type="match status" value="1"/>
</dbReference>
<gene>
    <name evidence="3" type="ORF">MA04_03029</name>
</gene>
<feature type="chain" id="PRO_5046467827" evidence="1">
    <location>
        <begin position="26"/>
        <end position="460"/>
    </location>
</feature>
<dbReference type="InterPro" id="IPR015168">
    <property type="entry name" value="SsuA/THI5"/>
</dbReference>
<keyword evidence="4" id="KW-1185">Reference proteome</keyword>
<name>A0ABT2R1W8_9GAMM</name>
<evidence type="ECO:0000313" key="4">
    <source>
        <dbReference type="Proteomes" id="UP001064106"/>
    </source>
</evidence>
<evidence type="ECO:0000256" key="1">
    <source>
        <dbReference type="SAM" id="SignalP"/>
    </source>
</evidence>
<organism evidence="3 4">
    <name type="scientific">Alloalcanivorax balearicus MACL04</name>
    <dbReference type="NCBI Taxonomy" id="1177182"/>
    <lineage>
        <taxon>Bacteria</taxon>
        <taxon>Pseudomonadati</taxon>
        <taxon>Pseudomonadota</taxon>
        <taxon>Gammaproteobacteria</taxon>
        <taxon>Oceanospirillales</taxon>
        <taxon>Alcanivoracaceae</taxon>
        <taxon>Alloalcanivorax</taxon>
    </lineage>
</organism>
<reference evidence="3" key="1">
    <citation type="submission" date="2012-09" db="EMBL/GenBank/DDBJ databases">
        <title>Genome Sequence of alkane-degrading Bacterium Alcanivorax balearicus MACL04.</title>
        <authorList>
            <person name="Lai Q."/>
            <person name="Shao Z."/>
        </authorList>
    </citation>
    <scope>NUCLEOTIDE SEQUENCE</scope>
    <source>
        <strain evidence="3">MACL04</strain>
    </source>
</reference>